<dbReference type="InterPro" id="IPR051783">
    <property type="entry name" value="NAD(P)-dependent_oxidoreduct"/>
</dbReference>
<evidence type="ECO:0000313" key="3">
    <source>
        <dbReference type="Proteomes" id="UP000317238"/>
    </source>
</evidence>
<evidence type="ECO:0000259" key="1">
    <source>
        <dbReference type="Pfam" id="PF01370"/>
    </source>
</evidence>
<dbReference type="GO" id="GO:0004029">
    <property type="term" value="F:aldehyde dehydrogenase (NAD+) activity"/>
    <property type="evidence" value="ECO:0007669"/>
    <property type="project" value="TreeGrafter"/>
</dbReference>
<proteinExistence type="predicted"/>
<keyword evidence="3" id="KW-1185">Reference proteome</keyword>
<keyword evidence="2" id="KW-0560">Oxidoreductase</keyword>
<dbReference type="Pfam" id="PF01370">
    <property type="entry name" value="Epimerase"/>
    <property type="match status" value="1"/>
</dbReference>
<evidence type="ECO:0000313" key="2">
    <source>
        <dbReference type="EMBL" id="TWT71068.1"/>
    </source>
</evidence>
<dbReference type="Proteomes" id="UP000317238">
    <property type="component" value="Unassembled WGS sequence"/>
</dbReference>
<sequence length="341" mass="37187">MKHALVTGASGFIGHHLVEHLLQQGLDVRCLVRPSSDTSHLAPQAENVFGCLDDPASLKEAMRDIDVVFHLAGRTKAFHSDELFKVNETGSANLARVCADQSSPPIMVTVSSLAAAGPNVPCDSGANACMRPRRESDPVAPVSDYGRSKLAGERAIRNFADQMPVSIVRPPIVLGPLDKDGLELFKTMRLLRIHVMPGSGDHLFSAIAAPDLADALIAVARSGRRCRDGDDTTGCYFAADPDPFTYRELGRMVGRTIARPRAWPINVPMPLVHGMAFLNEGLGRLRGHPHILNLDKIREARAGGWACDSQKISQECGFHVAEPLQQRIHETAQWYRDAGWL</sequence>
<dbReference type="SUPFAM" id="SSF51735">
    <property type="entry name" value="NAD(P)-binding Rossmann-fold domains"/>
    <property type="match status" value="1"/>
</dbReference>
<dbReference type="InterPro" id="IPR036291">
    <property type="entry name" value="NAD(P)-bd_dom_sf"/>
</dbReference>
<dbReference type="PANTHER" id="PTHR48079">
    <property type="entry name" value="PROTEIN YEEZ"/>
    <property type="match status" value="1"/>
</dbReference>
<dbReference type="RefSeq" id="WP_146439603.1">
    <property type="nucleotide sequence ID" value="NZ_SJPL01000001.1"/>
</dbReference>
<name>A0A5C5Y7Y6_9PLAN</name>
<comment type="caution">
    <text evidence="2">The sequence shown here is derived from an EMBL/GenBank/DDBJ whole genome shotgun (WGS) entry which is preliminary data.</text>
</comment>
<dbReference type="AlphaFoldDB" id="A0A5C5Y7Y6"/>
<gene>
    <name evidence="2" type="primary">tal_1</name>
    <name evidence="2" type="ORF">Pan14r_33780</name>
</gene>
<accession>A0A5C5Y7Y6</accession>
<protein>
    <submittedName>
        <fullName evidence="2">dTDP-6-deoxy-L-talose 4-dehydrogenase (NAD(P)(+))</fullName>
        <ecNumber evidence="2">1.1.1.344</ecNumber>
    </submittedName>
</protein>
<feature type="domain" description="NAD-dependent epimerase/dehydratase" evidence="1">
    <location>
        <begin position="4"/>
        <end position="225"/>
    </location>
</feature>
<dbReference type="GO" id="GO:0005737">
    <property type="term" value="C:cytoplasm"/>
    <property type="evidence" value="ECO:0007669"/>
    <property type="project" value="TreeGrafter"/>
</dbReference>
<dbReference type="Gene3D" id="3.40.50.720">
    <property type="entry name" value="NAD(P)-binding Rossmann-like Domain"/>
    <property type="match status" value="1"/>
</dbReference>
<dbReference type="EMBL" id="SJPL01000001">
    <property type="protein sequence ID" value="TWT71068.1"/>
    <property type="molecule type" value="Genomic_DNA"/>
</dbReference>
<dbReference type="InterPro" id="IPR001509">
    <property type="entry name" value="Epimerase_deHydtase"/>
</dbReference>
<dbReference type="PANTHER" id="PTHR48079:SF6">
    <property type="entry name" value="NAD(P)-BINDING DOMAIN-CONTAINING PROTEIN-RELATED"/>
    <property type="match status" value="1"/>
</dbReference>
<reference evidence="2 3" key="1">
    <citation type="submission" date="2019-02" db="EMBL/GenBank/DDBJ databases">
        <title>Deep-cultivation of Planctomycetes and their phenomic and genomic characterization uncovers novel biology.</title>
        <authorList>
            <person name="Wiegand S."/>
            <person name="Jogler M."/>
            <person name="Boedeker C."/>
            <person name="Pinto D."/>
            <person name="Vollmers J."/>
            <person name="Rivas-Marin E."/>
            <person name="Kohn T."/>
            <person name="Peeters S.H."/>
            <person name="Heuer A."/>
            <person name="Rast P."/>
            <person name="Oberbeckmann S."/>
            <person name="Bunk B."/>
            <person name="Jeske O."/>
            <person name="Meyerdierks A."/>
            <person name="Storesund J.E."/>
            <person name="Kallscheuer N."/>
            <person name="Luecker S."/>
            <person name="Lage O.M."/>
            <person name="Pohl T."/>
            <person name="Merkel B.J."/>
            <person name="Hornburger P."/>
            <person name="Mueller R.-W."/>
            <person name="Bruemmer F."/>
            <person name="Labrenz M."/>
            <person name="Spormann A.M."/>
            <person name="Op Den Camp H."/>
            <person name="Overmann J."/>
            <person name="Amann R."/>
            <person name="Jetten M.S.M."/>
            <person name="Mascher T."/>
            <person name="Medema M.H."/>
            <person name="Devos D.P."/>
            <person name="Kaster A.-K."/>
            <person name="Ovreas L."/>
            <person name="Rohde M."/>
            <person name="Galperin M.Y."/>
            <person name="Jogler C."/>
        </authorList>
    </citation>
    <scope>NUCLEOTIDE SEQUENCE [LARGE SCALE GENOMIC DNA]</scope>
    <source>
        <strain evidence="2 3">Pan14r</strain>
    </source>
</reference>
<dbReference type="EC" id="1.1.1.344" evidence="2"/>
<dbReference type="OrthoDB" id="9811743at2"/>
<organism evidence="2 3">
    <name type="scientific">Crateriforma conspicua</name>
    <dbReference type="NCBI Taxonomy" id="2527996"/>
    <lineage>
        <taxon>Bacteria</taxon>
        <taxon>Pseudomonadati</taxon>
        <taxon>Planctomycetota</taxon>
        <taxon>Planctomycetia</taxon>
        <taxon>Planctomycetales</taxon>
        <taxon>Planctomycetaceae</taxon>
        <taxon>Crateriforma</taxon>
    </lineage>
</organism>